<name>A0A9C7GAT9_9BACI</name>
<dbReference type="NCBIfam" id="TIGR01499">
    <property type="entry name" value="folC"/>
    <property type="match status" value="1"/>
</dbReference>
<reference evidence="14" key="1">
    <citation type="submission" date="2021-10" db="EMBL/GenBank/DDBJ databases">
        <authorList>
            <person name="Criscuolo A."/>
        </authorList>
    </citation>
    <scope>NUCLEOTIDE SEQUENCE</scope>
    <source>
        <strain evidence="14">CIP111885</strain>
    </source>
</reference>
<dbReference type="Proteomes" id="UP000789845">
    <property type="component" value="Unassembled WGS sequence"/>
</dbReference>
<dbReference type="Pfam" id="PF08245">
    <property type="entry name" value="Mur_ligase_M"/>
    <property type="match status" value="1"/>
</dbReference>
<dbReference type="InterPro" id="IPR036565">
    <property type="entry name" value="Mur-like_cat_sf"/>
</dbReference>
<dbReference type="PROSITE" id="PS01012">
    <property type="entry name" value="FOLYLPOLYGLU_SYNT_2"/>
    <property type="match status" value="1"/>
</dbReference>
<dbReference type="GO" id="GO:0046872">
    <property type="term" value="F:metal ion binding"/>
    <property type="evidence" value="ECO:0007669"/>
    <property type="project" value="UniProtKB-KW"/>
</dbReference>
<dbReference type="EMBL" id="CAKJTG010000013">
    <property type="protein sequence ID" value="CAG9608800.1"/>
    <property type="molecule type" value="Genomic_DNA"/>
</dbReference>
<keyword evidence="6 11" id="KW-0547">Nucleotide-binding</keyword>
<evidence type="ECO:0000256" key="8">
    <source>
        <dbReference type="ARBA" id="ARBA00022842"/>
    </source>
</evidence>
<dbReference type="Pfam" id="PF02875">
    <property type="entry name" value="Mur_ligase_C"/>
    <property type="match status" value="1"/>
</dbReference>
<evidence type="ECO:0000259" key="12">
    <source>
        <dbReference type="Pfam" id="PF02875"/>
    </source>
</evidence>
<dbReference type="PROSITE" id="PS01011">
    <property type="entry name" value="FOLYLPOLYGLU_SYNT_1"/>
    <property type="match status" value="1"/>
</dbReference>
<dbReference type="GO" id="GO:0004326">
    <property type="term" value="F:tetrahydrofolylpolyglutamate synthase activity"/>
    <property type="evidence" value="ECO:0007669"/>
    <property type="project" value="UniProtKB-EC"/>
</dbReference>
<comment type="catalytic activity">
    <reaction evidence="10">
        <text>(6S)-5,6,7,8-tetrahydrofolyl-(gamma-L-Glu)(n) + L-glutamate + ATP = (6S)-5,6,7,8-tetrahydrofolyl-(gamma-L-Glu)(n+1) + ADP + phosphate + H(+)</text>
        <dbReference type="Rhea" id="RHEA:10580"/>
        <dbReference type="Rhea" id="RHEA-COMP:14738"/>
        <dbReference type="Rhea" id="RHEA-COMP:14740"/>
        <dbReference type="ChEBI" id="CHEBI:15378"/>
        <dbReference type="ChEBI" id="CHEBI:29985"/>
        <dbReference type="ChEBI" id="CHEBI:30616"/>
        <dbReference type="ChEBI" id="CHEBI:43474"/>
        <dbReference type="ChEBI" id="CHEBI:141005"/>
        <dbReference type="ChEBI" id="CHEBI:456216"/>
        <dbReference type="EC" id="6.3.2.17"/>
    </reaction>
</comment>
<dbReference type="InterPro" id="IPR004101">
    <property type="entry name" value="Mur_ligase_C"/>
</dbReference>
<evidence type="ECO:0000256" key="9">
    <source>
        <dbReference type="ARBA" id="ARBA00030592"/>
    </source>
</evidence>
<dbReference type="InterPro" id="IPR001645">
    <property type="entry name" value="Folylpolyglutamate_synth"/>
</dbReference>
<dbReference type="GO" id="GO:0005737">
    <property type="term" value="C:cytoplasm"/>
    <property type="evidence" value="ECO:0007669"/>
    <property type="project" value="TreeGrafter"/>
</dbReference>
<evidence type="ECO:0000256" key="11">
    <source>
        <dbReference type="PIRNR" id="PIRNR001563"/>
    </source>
</evidence>
<dbReference type="SUPFAM" id="SSF53623">
    <property type="entry name" value="MurD-like peptide ligases, catalytic domain"/>
    <property type="match status" value="1"/>
</dbReference>
<dbReference type="AlphaFoldDB" id="A0A9C7GAT9"/>
<dbReference type="InterPro" id="IPR036615">
    <property type="entry name" value="Mur_ligase_C_dom_sf"/>
</dbReference>
<keyword evidence="5" id="KW-0479">Metal-binding</keyword>
<evidence type="ECO:0000256" key="6">
    <source>
        <dbReference type="ARBA" id="ARBA00022741"/>
    </source>
</evidence>
<evidence type="ECO:0000313" key="14">
    <source>
        <dbReference type="EMBL" id="CAG9608800.1"/>
    </source>
</evidence>
<dbReference type="PIRSF" id="PIRSF001563">
    <property type="entry name" value="Folylpolyglu_synth"/>
    <property type="match status" value="1"/>
</dbReference>
<organism evidence="14 15">
    <name type="scientific">Pseudoneobacillus rhizosphaerae</name>
    <dbReference type="NCBI Taxonomy" id="2880968"/>
    <lineage>
        <taxon>Bacteria</taxon>
        <taxon>Bacillati</taxon>
        <taxon>Bacillota</taxon>
        <taxon>Bacilli</taxon>
        <taxon>Bacillales</taxon>
        <taxon>Bacillaceae</taxon>
        <taxon>Pseudoneobacillus</taxon>
    </lineage>
</organism>
<evidence type="ECO:0000313" key="15">
    <source>
        <dbReference type="Proteomes" id="UP000789845"/>
    </source>
</evidence>
<keyword evidence="7 11" id="KW-0067">ATP-binding</keyword>
<dbReference type="Gene3D" id="3.90.190.20">
    <property type="entry name" value="Mur ligase, C-terminal domain"/>
    <property type="match status" value="1"/>
</dbReference>
<dbReference type="Gene3D" id="3.40.1190.10">
    <property type="entry name" value="Mur-like, catalytic domain"/>
    <property type="match status" value="1"/>
</dbReference>
<dbReference type="InterPro" id="IPR013221">
    <property type="entry name" value="Mur_ligase_cen"/>
</dbReference>
<keyword evidence="15" id="KW-1185">Reference proteome</keyword>
<dbReference type="EC" id="6.3.2.17" evidence="3"/>
<evidence type="ECO:0000256" key="4">
    <source>
        <dbReference type="ARBA" id="ARBA00022598"/>
    </source>
</evidence>
<dbReference type="PANTHER" id="PTHR11136:SF0">
    <property type="entry name" value="DIHYDROFOLATE SYNTHETASE-RELATED"/>
    <property type="match status" value="1"/>
</dbReference>
<dbReference type="GO" id="GO:0005524">
    <property type="term" value="F:ATP binding"/>
    <property type="evidence" value="ECO:0007669"/>
    <property type="project" value="UniProtKB-KW"/>
</dbReference>
<dbReference type="FunFam" id="3.40.1190.10:FF:000011">
    <property type="entry name" value="Folylpolyglutamate synthase/dihydrofolate synthase"/>
    <property type="match status" value="1"/>
</dbReference>
<evidence type="ECO:0000256" key="3">
    <source>
        <dbReference type="ARBA" id="ARBA00013025"/>
    </source>
</evidence>
<comment type="cofactor">
    <cofactor evidence="1">
        <name>Mg(2+)</name>
        <dbReference type="ChEBI" id="CHEBI:18420"/>
    </cofactor>
</comment>
<gene>
    <name evidence="14" type="primary">fpgS</name>
    <name evidence="14" type="ORF">NEOCIP111885_02517</name>
</gene>
<dbReference type="RefSeq" id="WP_230497044.1">
    <property type="nucleotide sequence ID" value="NZ_CAKJTG010000013.1"/>
</dbReference>
<evidence type="ECO:0000256" key="5">
    <source>
        <dbReference type="ARBA" id="ARBA00022723"/>
    </source>
</evidence>
<keyword evidence="8" id="KW-0460">Magnesium</keyword>
<dbReference type="SUPFAM" id="SSF53244">
    <property type="entry name" value="MurD-like peptide ligases, peptide-binding domain"/>
    <property type="match status" value="1"/>
</dbReference>
<proteinExistence type="inferred from homology"/>
<accession>A0A9C7GAT9</accession>
<dbReference type="GO" id="GO:0008841">
    <property type="term" value="F:dihydrofolate synthase activity"/>
    <property type="evidence" value="ECO:0007669"/>
    <property type="project" value="TreeGrafter"/>
</dbReference>
<evidence type="ECO:0000259" key="13">
    <source>
        <dbReference type="Pfam" id="PF08245"/>
    </source>
</evidence>
<feature type="domain" description="Mur ligase C-terminal" evidence="12">
    <location>
        <begin position="293"/>
        <end position="410"/>
    </location>
</feature>
<dbReference type="InterPro" id="IPR018109">
    <property type="entry name" value="Folylpolyglutamate_synth_CS"/>
</dbReference>
<keyword evidence="4 11" id="KW-0436">Ligase</keyword>
<feature type="domain" description="Mur ligase central" evidence="13">
    <location>
        <begin position="46"/>
        <end position="266"/>
    </location>
</feature>
<comment type="caution">
    <text evidence="14">The sequence shown here is derived from an EMBL/GenBank/DDBJ whole genome shotgun (WGS) entry which is preliminary data.</text>
</comment>
<comment type="similarity">
    <text evidence="2 11">Belongs to the folylpolyglutamate synthase family.</text>
</comment>
<protein>
    <recommendedName>
        <fullName evidence="3">tetrahydrofolate synthase</fullName>
        <ecNumber evidence="3">6.3.2.17</ecNumber>
    </recommendedName>
    <alternativeName>
        <fullName evidence="9">Tetrahydrofolylpolyglutamate synthase</fullName>
    </alternativeName>
</protein>
<evidence type="ECO:0000256" key="1">
    <source>
        <dbReference type="ARBA" id="ARBA00001946"/>
    </source>
</evidence>
<evidence type="ECO:0000256" key="2">
    <source>
        <dbReference type="ARBA" id="ARBA00008276"/>
    </source>
</evidence>
<sequence>MIKGFHFYKSKFDIQTNEEINLGLDRIQEILASIGNPQNEIKTVHIAGTNGKGSTLQFLRTILMEAGYLVGSFTSPHILSVNDQISTNDGPISIEKFEETIRYLIKIVEDKKKIELLTDFELLTVLSIVYFSRINKQDIILFETGMGGLQDSTNIIQPLVSIITNISLEHTAFLGNNLSDIAVQKAGIIKDHIPCVTAVKNIEALDVIKKYANEHHSSLYVLNEDFAITSEGKDFTLHSPKTKYDLELHMKGQHQKENCSLAIVAAELLNKEHSFTIEHSHVENGVKNAFWPGRFERVSVRPDIILDGAHNDDAVQYLVKTLKDEYPGHNFQFLFGALKDKNSLAMIRMLEEIADKITFVDFDFPRAASAEQLEALSILENKSSASHLSDCLSTEIKGLNEDDILVITGSLYLISEVKDILKDIL</sequence>
<evidence type="ECO:0000256" key="7">
    <source>
        <dbReference type="ARBA" id="ARBA00022840"/>
    </source>
</evidence>
<evidence type="ECO:0000256" key="10">
    <source>
        <dbReference type="ARBA" id="ARBA00047493"/>
    </source>
</evidence>
<dbReference type="PANTHER" id="PTHR11136">
    <property type="entry name" value="FOLYLPOLYGLUTAMATE SYNTHASE-RELATED"/>
    <property type="match status" value="1"/>
</dbReference>